<keyword evidence="1" id="KW-0812">Transmembrane</keyword>
<organism evidence="2 3">
    <name type="scientific">Dactylonectria estremocensis</name>
    <dbReference type="NCBI Taxonomy" id="1079267"/>
    <lineage>
        <taxon>Eukaryota</taxon>
        <taxon>Fungi</taxon>
        <taxon>Dikarya</taxon>
        <taxon>Ascomycota</taxon>
        <taxon>Pezizomycotina</taxon>
        <taxon>Sordariomycetes</taxon>
        <taxon>Hypocreomycetidae</taxon>
        <taxon>Hypocreales</taxon>
        <taxon>Nectriaceae</taxon>
        <taxon>Dactylonectria</taxon>
    </lineage>
</organism>
<sequence length="185" mass="20934">MNSAEVNLNFKLHTWSLRNLPNANQMWPIYNILLIIWYSLAQGHLFDCHYTEKPLMHASPAMVSQRPNLSATWIPPILRLHLYCMSLSSMLALLGGAWVLSAVGAEYGGWGLIWNGVLQRRCLLFGVALSTGRGNNVFRLQGHFLISTAIQYEDLIGVKSVVRVIDLHLAVLRCSHGPRRRVRLF</sequence>
<proteinExistence type="predicted"/>
<name>A0A9P9CXF6_9HYPO</name>
<keyword evidence="3" id="KW-1185">Reference proteome</keyword>
<accession>A0A9P9CXF6</accession>
<keyword evidence="1" id="KW-0472">Membrane</keyword>
<gene>
    <name evidence="2" type="ORF">B0J13DRAFT_333281</name>
</gene>
<keyword evidence="1" id="KW-1133">Transmembrane helix</keyword>
<dbReference type="Proteomes" id="UP000717696">
    <property type="component" value="Unassembled WGS sequence"/>
</dbReference>
<comment type="caution">
    <text evidence="2">The sequence shown here is derived from an EMBL/GenBank/DDBJ whole genome shotgun (WGS) entry which is preliminary data.</text>
</comment>
<dbReference type="EMBL" id="JAGMUU010000093">
    <property type="protein sequence ID" value="KAH7108642.1"/>
    <property type="molecule type" value="Genomic_DNA"/>
</dbReference>
<dbReference type="AlphaFoldDB" id="A0A9P9CXF6"/>
<evidence type="ECO:0000313" key="2">
    <source>
        <dbReference type="EMBL" id="KAH7108642.1"/>
    </source>
</evidence>
<protein>
    <submittedName>
        <fullName evidence="2">Uncharacterized protein</fullName>
    </submittedName>
</protein>
<reference evidence="2" key="1">
    <citation type="journal article" date="2021" name="Nat. Commun.">
        <title>Genetic determinants of endophytism in the Arabidopsis root mycobiome.</title>
        <authorList>
            <person name="Mesny F."/>
            <person name="Miyauchi S."/>
            <person name="Thiergart T."/>
            <person name="Pickel B."/>
            <person name="Atanasova L."/>
            <person name="Karlsson M."/>
            <person name="Huettel B."/>
            <person name="Barry K.W."/>
            <person name="Haridas S."/>
            <person name="Chen C."/>
            <person name="Bauer D."/>
            <person name="Andreopoulos W."/>
            <person name="Pangilinan J."/>
            <person name="LaButti K."/>
            <person name="Riley R."/>
            <person name="Lipzen A."/>
            <person name="Clum A."/>
            <person name="Drula E."/>
            <person name="Henrissat B."/>
            <person name="Kohler A."/>
            <person name="Grigoriev I.V."/>
            <person name="Martin F.M."/>
            <person name="Hacquard S."/>
        </authorList>
    </citation>
    <scope>NUCLEOTIDE SEQUENCE</scope>
    <source>
        <strain evidence="2">MPI-CAGE-AT-0021</strain>
    </source>
</reference>
<evidence type="ECO:0000256" key="1">
    <source>
        <dbReference type="SAM" id="Phobius"/>
    </source>
</evidence>
<evidence type="ECO:0000313" key="3">
    <source>
        <dbReference type="Proteomes" id="UP000717696"/>
    </source>
</evidence>
<feature type="transmembrane region" description="Helical" evidence="1">
    <location>
        <begin position="27"/>
        <end position="46"/>
    </location>
</feature>